<accession>A0AAF0WFS3</accession>
<dbReference type="InterPro" id="IPR001005">
    <property type="entry name" value="SANT/Myb"/>
</dbReference>
<organism evidence="3 4">
    <name type="scientific">Daucus carota subsp. sativus</name>
    <name type="common">Carrot</name>
    <dbReference type="NCBI Taxonomy" id="79200"/>
    <lineage>
        <taxon>Eukaryota</taxon>
        <taxon>Viridiplantae</taxon>
        <taxon>Streptophyta</taxon>
        <taxon>Embryophyta</taxon>
        <taxon>Tracheophyta</taxon>
        <taxon>Spermatophyta</taxon>
        <taxon>Magnoliopsida</taxon>
        <taxon>eudicotyledons</taxon>
        <taxon>Gunneridae</taxon>
        <taxon>Pentapetalae</taxon>
        <taxon>asterids</taxon>
        <taxon>campanulids</taxon>
        <taxon>Apiales</taxon>
        <taxon>Apiaceae</taxon>
        <taxon>Apioideae</taxon>
        <taxon>Scandiceae</taxon>
        <taxon>Daucinae</taxon>
        <taxon>Daucus</taxon>
        <taxon>Daucus sect. Daucus</taxon>
    </lineage>
</organism>
<evidence type="ECO:0000259" key="2">
    <source>
        <dbReference type="PROSITE" id="PS51011"/>
    </source>
</evidence>
<sequence>MAGLSKIADGSETDWLKTPTDLQNSNSWVDLEPFAKGSVEGGRKGDLKFLFDQIVSGFSSEIFGDRCFRPLPPVLGNGQSVDLYNLYLLVIKNGGYEAVSRNGLWDFVVKELGLSSGFGTSLKLIYAKYLDSIDIWMRRTVKSKELKGKVGDSDAFQSIFMMDLESETRELSSENSVEKEKDGEQLHLDLEEKSKSNFTSGEKFNERGKGWISLDLDSGKDNGCDMLFDSGVVSEGESSKNQGPNEEVRSSVQLNGNGGKFAIVDKLDINLKSQDTYDACNQKRKRVCISASLNWLRKVAKDPGNKVIGSLPERSKWKYFGTEHPWKQFLLVRQAMMVKRNGNSSAEQSIWQKKQKIHPTMYEDHSISATSRYSHRIVSARTYQAVLSFKKSQAQSCSESTSSDTRSDLEDSLAGLWLKKYSRRRIPVGIYFQAELPEWTEKASDSDLKRVGTRIWPQKKGVNRNCLIERDPTGYGRRDLCGCEIKGSFECIRFHVSEKRIRLERELGVAFYQWHVDKIGEKVALSWNKAEESNFEAIIRSNPPSQGKCFWEEISKFFCYKKRVQLVSYYFNVFLLRRRGLQNRSIPIEISSDDDDLDFETTTNCSGQTVVRSPKPSYCSPKKTHLNFR</sequence>
<dbReference type="InterPro" id="IPR001606">
    <property type="entry name" value="ARID_dom"/>
</dbReference>
<dbReference type="CDD" id="cd16100">
    <property type="entry name" value="ARID"/>
    <property type="match status" value="1"/>
</dbReference>
<dbReference type="PROSITE" id="PS51011">
    <property type="entry name" value="ARID"/>
    <property type="match status" value="1"/>
</dbReference>
<dbReference type="AlphaFoldDB" id="A0AAF0WFS3"/>
<dbReference type="SMART" id="SM01014">
    <property type="entry name" value="ARID"/>
    <property type="match status" value="1"/>
</dbReference>
<dbReference type="Gene3D" id="1.10.150.60">
    <property type="entry name" value="ARID DNA-binding domain"/>
    <property type="match status" value="1"/>
</dbReference>
<protein>
    <recommendedName>
        <fullName evidence="2">ARID domain-containing protein</fullName>
    </recommendedName>
</protein>
<dbReference type="SMART" id="SM00501">
    <property type="entry name" value="BRIGHT"/>
    <property type="match status" value="1"/>
</dbReference>
<evidence type="ECO:0000313" key="4">
    <source>
        <dbReference type="Proteomes" id="UP000077755"/>
    </source>
</evidence>
<name>A0AAF0WFS3_DAUCS</name>
<evidence type="ECO:0000256" key="1">
    <source>
        <dbReference type="SAM" id="MobiDB-lite"/>
    </source>
</evidence>
<proteinExistence type="predicted"/>
<dbReference type="GO" id="GO:0003677">
    <property type="term" value="F:DNA binding"/>
    <property type="evidence" value="ECO:0007669"/>
    <property type="project" value="InterPro"/>
</dbReference>
<dbReference type="CDD" id="cd00167">
    <property type="entry name" value="SANT"/>
    <property type="match status" value="1"/>
</dbReference>
<feature type="region of interest" description="Disordered" evidence="1">
    <location>
        <begin position="233"/>
        <end position="252"/>
    </location>
</feature>
<dbReference type="KEGG" id="dcr:108206588"/>
<reference evidence="3" key="1">
    <citation type="journal article" date="2016" name="Nat. Genet.">
        <title>A high-quality carrot genome assembly provides new insights into carotenoid accumulation and asterid genome evolution.</title>
        <authorList>
            <person name="Iorizzo M."/>
            <person name="Ellison S."/>
            <person name="Senalik D."/>
            <person name="Zeng P."/>
            <person name="Satapoomin P."/>
            <person name="Huang J."/>
            <person name="Bowman M."/>
            <person name="Iovene M."/>
            <person name="Sanseverino W."/>
            <person name="Cavagnaro P."/>
            <person name="Yildiz M."/>
            <person name="Macko-Podgorni A."/>
            <person name="Moranska E."/>
            <person name="Grzebelus E."/>
            <person name="Grzebelus D."/>
            <person name="Ashrafi H."/>
            <person name="Zheng Z."/>
            <person name="Cheng S."/>
            <person name="Spooner D."/>
            <person name="Van Deynze A."/>
            <person name="Simon P."/>
        </authorList>
    </citation>
    <scope>NUCLEOTIDE SEQUENCE</scope>
    <source>
        <tissue evidence="3">Leaf</tissue>
    </source>
</reference>
<dbReference type="SUPFAM" id="SSF46774">
    <property type="entry name" value="ARID-like"/>
    <property type="match status" value="1"/>
</dbReference>
<dbReference type="PANTHER" id="PTHR46410">
    <property type="entry name" value="AT-RICH INTERACTIVE DOMAIN-CONTAINING PROTEIN 2"/>
    <property type="match status" value="1"/>
</dbReference>
<dbReference type="EMBL" id="CP093344">
    <property type="protein sequence ID" value="WOG88596.1"/>
    <property type="molecule type" value="Genomic_DNA"/>
</dbReference>
<dbReference type="InterPro" id="IPR036431">
    <property type="entry name" value="ARID_dom_sf"/>
</dbReference>
<dbReference type="Pfam" id="PF01388">
    <property type="entry name" value="ARID"/>
    <property type="match status" value="1"/>
</dbReference>
<feature type="compositionally biased region" description="Polar residues" evidence="1">
    <location>
        <begin position="239"/>
        <end position="252"/>
    </location>
</feature>
<dbReference type="Proteomes" id="UP000077755">
    <property type="component" value="Chromosome 2"/>
</dbReference>
<gene>
    <name evidence="3" type="ORF">DCAR_0207831</name>
</gene>
<dbReference type="PANTHER" id="PTHR46410:SF1">
    <property type="entry name" value="AT-RICH INTERACTIVE DOMAIN-CONTAINING PROTEIN 1"/>
    <property type="match status" value="1"/>
</dbReference>
<evidence type="ECO:0000313" key="3">
    <source>
        <dbReference type="EMBL" id="WOG88596.1"/>
    </source>
</evidence>
<reference evidence="3" key="2">
    <citation type="submission" date="2022-03" db="EMBL/GenBank/DDBJ databases">
        <title>Draft title - Genomic analysis of global carrot germplasm unveils the trajectory of domestication and the origin of high carotenoid orange carrot.</title>
        <authorList>
            <person name="Iorizzo M."/>
            <person name="Ellison S."/>
            <person name="Senalik D."/>
            <person name="Macko-Podgorni A."/>
            <person name="Grzebelus D."/>
            <person name="Bostan H."/>
            <person name="Rolling W."/>
            <person name="Curaba J."/>
            <person name="Simon P."/>
        </authorList>
    </citation>
    <scope>NUCLEOTIDE SEQUENCE</scope>
    <source>
        <tissue evidence="3">Leaf</tissue>
    </source>
</reference>
<feature type="domain" description="ARID" evidence="2">
    <location>
        <begin position="45"/>
        <end position="138"/>
    </location>
</feature>
<keyword evidence="4" id="KW-1185">Reference proteome</keyword>